<evidence type="ECO:0000256" key="7">
    <source>
        <dbReference type="ARBA" id="ARBA00023136"/>
    </source>
</evidence>
<keyword evidence="4 9" id="KW-0812">Transmembrane</keyword>
<comment type="subcellular location">
    <subcellularLocation>
        <location evidence="1">Membrane</location>
        <topology evidence="1">Multi-pass membrane protein</topology>
    </subcellularLocation>
</comment>
<name>A0AAV0BI56_PHAPC</name>
<evidence type="ECO:0000256" key="3">
    <source>
        <dbReference type="ARBA" id="ARBA00022448"/>
    </source>
</evidence>
<evidence type="ECO:0000256" key="5">
    <source>
        <dbReference type="ARBA" id="ARBA00022737"/>
    </source>
</evidence>
<dbReference type="SUPFAM" id="SSF103506">
    <property type="entry name" value="Mitochondrial carrier"/>
    <property type="match status" value="1"/>
</dbReference>
<feature type="compositionally biased region" description="Basic and acidic residues" evidence="8">
    <location>
        <begin position="230"/>
        <end position="240"/>
    </location>
</feature>
<evidence type="ECO:0000256" key="4">
    <source>
        <dbReference type="ARBA" id="ARBA00022692"/>
    </source>
</evidence>
<evidence type="ECO:0000313" key="11">
    <source>
        <dbReference type="Proteomes" id="UP001153365"/>
    </source>
</evidence>
<comment type="similarity">
    <text evidence="2">Belongs to the mitochondrial carrier (TC 2.A.29) family.</text>
</comment>
<evidence type="ECO:0000256" key="6">
    <source>
        <dbReference type="ARBA" id="ARBA00022989"/>
    </source>
</evidence>
<evidence type="ECO:0000256" key="2">
    <source>
        <dbReference type="ARBA" id="ARBA00006375"/>
    </source>
</evidence>
<dbReference type="Pfam" id="PF00153">
    <property type="entry name" value="Mito_carr"/>
    <property type="match status" value="2"/>
</dbReference>
<evidence type="ECO:0000256" key="8">
    <source>
        <dbReference type="SAM" id="MobiDB-lite"/>
    </source>
</evidence>
<dbReference type="InterPro" id="IPR023395">
    <property type="entry name" value="MCP_dom_sf"/>
</dbReference>
<organism evidence="10 11">
    <name type="scientific">Phakopsora pachyrhizi</name>
    <name type="common">Asian soybean rust disease fungus</name>
    <dbReference type="NCBI Taxonomy" id="170000"/>
    <lineage>
        <taxon>Eukaryota</taxon>
        <taxon>Fungi</taxon>
        <taxon>Dikarya</taxon>
        <taxon>Basidiomycota</taxon>
        <taxon>Pucciniomycotina</taxon>
        <taxon>Pucciniomycetes</taxon>
        <taxon>Pucciniales</taxon>
        <taxon>Phakopsoraceae</taxon>
        <taxon>Phakopsora</taxon>
    </lineage>
</organism>
<feature type="transmembrane region" description="Helical" evidence="9">
    <location>
        <begin position="68"/>
        <end position="90"/>
    </location>
</feature>
<keyword evidence="6 9" id="KW-1133">Transmembrane helix</keyword>
<dbReference type="AlphaFoldDB" id="A0AAV0BI56"/>
<sequence length="305" mass="34331">MQTCSIKPINSRSKSLLTRSSQLSSVSSSFSTITNRSSSIKRMRKKNYRTIISSIKTILENKQSEIGAFYNGLIVDLTATFINSFIYFYVYSSIKKLVTNYHHQSRNRSSVSVDMVFRMKGESPKVYKRKQDMINRLEVTIEELVIGLFAGMISKFVTCPLSNITIRLQTTASSSSRTLVDQSQSRSRTPLQKPVQNTQNNKSQENHNNGQADDDDEEVTSNRRKRRTKTLGDSHLRSVQDQEQQQQLNNHHQQIWSRTQDYLPKSQSCEQSSGGGSGGGGSVGGSGLLLRLFQSDSFKVHLAIS</sequence>
<keyword evidence="3" id="KW-0813">Transport</keyword>
<feature type="compositionally biased region" description="Gly residues" evidence="8">
    <location>
        <begin position="273"/>
        <end position="282"/>
    </location>
</feature>
<dbReference type="Proteomes" id="UP001153365">
    <property type="component" value="Unassembled WGS sequence"/>
</dbReference>
<evidence type="ECO:0000313" key="10">
    <source>
        <dbReference type="EMBL" id="CAH7685994.1"/>
    </source>
</evidence>
<dbReference type="Gene3D" id="1.50.40.10">
    <property type="entry name" value="Mitochondrial carrier domain"/>
    <property type="match status" value="1"/>
</dbReference>
<dbReference type="EMBL" id="CALTRL010005764">
    <property type="protein sequence ID" value="CAH7685994.1"/>
    <property type="molecule type" value="Genomic_DNA"/>
</dbReference>
<dbReference type="PANTHER" id="PTHR45939:SF2">
    <property type="entry name" value="CARRIER PROTEIN, PUTATIVE (AFU_ORTHOLOGUE AFUA_2G13870)-RELATED"/>
    <property type="match status" value="1"/>
</dbReference>
<proteinExistence type="inferred from homology"/>
<dbReference type="InterPro" id="IPR018108">
    <property type="entry name" value="MCP_transmembrane"/>
</dbReference>
<dbReference type="GO" id="GO:0016020">
    <property type="term" value="C:membrane"/>
    <property type="evidence" value="ECO:0007669"/>
    <property type="project" value="UniProtKB-SubCell"/>
</dbReference>
<accession>A0AAV0BI56</accession>
<evidence type="ECO:0000256" key="9">
    <source>
        <dbReference type="SAM" id="Phobius"/>
    </source>
</evidence>
<dbReference type="PANTHER" id="PTHR45939">
    <property type="entry name" value="PEROXISOMAL MEMBRANE PROTEIN PMP34-RELATED"/>
    <property type="match status" value="1"/>
</dbReference>
<keyword evidence="11" id="KW-1185">Reference proteome</keyword>
<dbReference type="GO" id="GO:0015217">
    <property type="term" value="F:ADP transmembrane transporter activity"/>
    <property type="evidence" value="ECO:0007669"/>
    <property type="project" value="TreeGrafter"/>
</dbReference>
<comment type="caution">
    <text evidence="10">The sequence shown here is derived from an EMBL/GenBank/DDBJ whole genome shotgun (WGS) entry which is preliminary data.</text>
</comment>
<feature type="region of interest" description="Disordered" evidence="8">
    <location>
        <begin position="175"/>
        <end position="282"/>
    </location>
</feature>
<reference evidence="10" key="1">
    <citation type="submission" date="2022-06" db="EMBL/GenBank/DDBJ databases">
        <authorList>
            <consortium name="SYNGENTA / RWTH Aachen University"/>
        </authorList>
    </citation>
    <scope>NUCLEOTIDE SEQUENCE</scope>
</reference>
<feature type="compositionally biased region" description="Polar residues" evidence="8">
    <location>
        <begin position="175"/>
        <end position="211"/>
    </location>
</feature>
<feature type="compositionally biased region" description="Low complexity" evidence="8">
    <location>
        <begin position="241"/>
        <end position="254"/>
    </location>
</feature>
<dbReference type="InterPro" id="IPR052217">
    <property type="entry name" value="Mito/Peroxisomal_Carrier"/>
</dbReference>
<feature type="compositionally biased region" description="Polar residues" evidence="8">
    <location>
        <begin position="255"/>
        <end position="271"/>
    </location>
</feature>
<keyword evidence="7 9" id="KW-0472">Membrane</keyword>
<gene>
    <name evidence="10" type="ORF">PPACK8108_LOCUS20589</name>
</gene>
<evidence type="ECO:0000256" key="1">
    <source>
        <dbReference type="ARBA" id="ARBA00004141"/>
    </source>
</evidence>
<protein>
    <submittedName>
        <fullName evidence="10">Uncharacterized protein</fullName>
    </submittedName>
</protein>
<keyword evidence="5" id="KW-0677">Repeat</keyword>